<dbReference type="PANTHER" id="PTHR11360:SF281">
    <property type="entry name" value="ASPYRIDONES EFFLUX PROTEIN APDF-RELATED"/>
    <property type="match status" value="1"/>
</dbReference>
<dbReference type="eggNOG" id="KOG1611">
    <property type="taxonomic scope" value="Eukaryota"/>
</dbReference>
<feature type="transmembrane region" description="Helical" evidence="4">
    <location>
        <begin position="65"/>
        <end position="85"/>
    </location>
</feature>
<dbReference type="Proteomes" id="UP000020467">
    <property type="component" value="Unassembled WGS sequence"/>
</dbReference>
<dbReference type="EMBL" id="JARH01000151">
    <property type="protein sequence ID" value="EXF84660.1"/>
    <property type="molecule type" value="Genomic_DNA"/>
</dbReference>
<feature type="region of interest" description="Disordered" evidence="3">
    <location>
        <begin position="1"/>
        <end position="49"/>
    </location>
</feature>
<dbReference type="GO" id="GO:0022857">
    <property type="term" value="F:transmembrane transporter activity"/>
    <property type="evidence" value="ECO:0007669"/>
    <property type="project" value="InterPro"/>
</dbReference>
<feature type="transmembrane region" description="Helical" evidence="4">
    <location>
        <begin position="258"/>
        <end position="280"/>
    </location>
</feature>
<feature type="domain" description="Major facilitator superfamily (MFS) profile" evidence="5">
    <location>
        <begin position="57"/>
        <end position="444"/>
    </location>
</feature>
<dbReference type="InterPro" id="IPR011701">
    <property type="entry name" value="MFS"/>
</dbReference>
<feature type="transmembrane region" description="Helical" evidence="4">
    <location>
        <begin position="186"/>
        <end position="206"/>
    </location>
</feature>
<dbReference type="InterPro" id="IPR036259">
    <property type="entry name" value="MFS_trans_sf"/>
</dbReference>
<dbReference type="eggNOG" id="KOG2504">
    <property type="taxonomic scope" value="Eukaryota"/>
</dbReference>
<protein>
    <recommendedName>
        <fullName evidence="5">Major facilitator superfamily (MFS) profile domain-containing protein</fullName>
    </recommendedName>
</protein>
<evidence type="ECO:0000256" key="2">
    <source>
        <dbReference type="ARBA" id="ARBA00006727"/>
    </source>
</evidence>
<feature type="transmembrane region" description="Helical" evidence="4">
    <location>
        <begin position="97"/>
        <end position="120"/>
    </location>
</feature>
<feature type="transmembrane region" description="Helical" evidence="4">
    <location>
        <begin position="151"/>
        <end position="174"/>
    </location>
</feature>
<dbReference type="InterPro" id="IPR020846">
    <property type="entry name" value="MFS_dom"/>
</dbReference>
<accession>A0A010R7I0</accession>
<name>A0A010R7I0_9PEZI</name>
<keyword evidence="7" id="KW-1185">Reference proteome</keyword>
<feature type="transmembrane region" description="Helical" evidence="4">
    <location>
        <begin position="389"/>
        <end position="411"/>
    </location>
</feature>
<dbReference type="GO" id="GO:0016020">
    <property type="term" value="C:membrane"/>
    <property type="evidence" value="ECO:0007669"/>
    <property type="project" value="UniProtKB-SubCell"/>
</dbReference>
<feature type="transmembrane region" description="Helical" evidence="4">
    <location>
        <begin position="300"/>
        <end position="317"/>
    </location>
</feature>
<feature type="transmembrane region" description="Helical" evidence="4">
    <location>
        <begin position="127"/>
        <end position="145"/>
    </location>
</feature>
<dbReference type="SUPFAM" id="SSF103473">
    <property type="entry name" value="MFS general substrate transporter"/>
    <property type="match status" value="1"/>
</dbReference>
<dbReference type="InterPro" id="IPR050327">
    <property type="entry name" value="Proton-linked_MCT"/>
</dbReference>
<evidence type="ECO:0000259" key="5">
    <source>
        <dbReference type="PROSITE" id="PS50850"/>
    </source>
</evidence>
<gene>
    <name evidence="6" type="ORF">CFIO01_12853</name>
</gene>
<reference evidence="6 7" key="1">
    <citation type="submission" date="2014-02" db="EMBL/GenBank/DDBJ databases">
        <title>The genome sequence of Colletotrichum fioriniae PJ7.</title>
        <authorList>
            <person name="Baroncelli R."/>
            <person name="Thon M.R."/>
        </authorList>
    </citation>
    <scope>NUCLEOTIDE SEQUENCE [LARGE SCALE GENOMIC DNA]</scope>
    <source>
        <strain evidence="6 7">PJ7</strain>
    </source>
</reference>
<dbReference type="HOGENOM" id="CLU_370882_0_0_1"/>
<organism evidence="6 7">
    <name type="scientific">Colletotrichum fioriniae PJ7</name>
    <dbReference type="NCBI Taxonomy" id="1445577"/>
    <lineage>
        <taxon>Eukaryota</taxon>
        <taxon>Fungi</taxon>
        <taxon>Dikarya</taxon>
        <taxon>Ascomycota</taxon>
        <taxon>Pezizomycotina</taxon>
        <taxon>Sordariomycetes</taxon>
        <taxon>Hypocreomycetidae</taxon>
        <taxon>Glomerellales</taxon>
        <taxon>Glomerellaceae</taxon>
        <taxon>Colletotrichum</taxon>
        <taxon>Colletotrichum acutatum species complex</taxon>
    </lineage>
</organism>
<dbReference type="CDD" id="cd17352">
    <property type="entry name" value="MFS_MCT_SLC16"/>
    <property type="match status" value="1"/>
</dbReference>
<comment type="caution">
    <text evidence="6">The sequence shown here is derived from an EMBL/GenBank/DDBJ whole genome shotgun (WGS) entry which is preliminary data.</text>
</comment>
<feature type="transmembrane region" description="Helical" evidence="4">
    <location>
        <begin position="354"/>
        <end position="377"/>
    </location>
</feature>
<feature type="transmembrane region" description="Helical" evidence="4">
    <location>
        <begin position="329"/>
        <end position="348"/>
    </location>
</feature>
<dbReference type="Pfam" id="PF00106">
    <property type="entry name" value="adh_short"/>
    <property type="match status" value="1"/>
</dbReference>
<dbReference type="Gene3D" id="1.20.1250.20">
    <property type="entry name" value="MFS general substrate transporter like domains"/>
    <property type="match status" value="2"/>
</dbReference>
<dbReference type="OrthoDB" id="6509908at2759"/>
<dbReference type="KEGG" id="cfj:CFIO01_12853"/>
<sequence>MAGNTLSDQSRSEKQGGSIVPSSDPDPESISGTQHGDGDSSPAEPEHEVYPEGGTQAWLAVAGSFLVYFASFGVVNSFGFFQTFYQQEYLKNYSPTAISFIGTLQITLMYLSGAVAGALFDLYGPKWLYLFAAIGGAGSMLATSFTQPNAIWQQFLAQSLLFGLTVAYGVQPALTVAGQYFHRKRALAMGIVASGSSFGGVCLPIMFSKLIPTIGFPWALRVGALIMVICYAIAIAVSSSKRPKRKMRSFRDLLDYKGFLDIRYSCLSAGAVISSLGIYVPFYYIEPFCVALDPNSTIRPYLLPLINAASLFGRIIGGHAADRIGRLNFLYPMILLCGLLCVAMWLPATTPGVLAGFACLYGFASGVFISVMPAATGQIIPADKLGARLGAFGTVTSMAFLTGSPIAGALITSETRAGYHSLIIFAGCCLLGGGAVIFVARLLHDRNLKSKCIELQPEQKIASAMLTASNMTTRSVITPPLYGHLPGSQDREQTFYHSPKLSQAMSESATYLITGAGRGLGRGLAEAILQRPNTTVIAATRSQDQASDLLSFRTHSGSRLITIKIDSRSPEDASLAIEKLVHDHGVDTIDVVIANAGISKAPTPAAETPIEDILDCFTVNAVAPLLLFQATWRLLARSSTPKFVVISSIAGSLGEVPQYASPCTAYGSSKAAVNFMVRRIGSENESLIALALHPGWMQTEMGNAAAVRFGKKEAPVSVAEATNSILTEIDQATRETAAAFRTYDHKELPW</sequence>
<feature type="transmembrane region" description="Helical" evidence="4">
    <location>
        <begin position="218"/>
        <end position="237"/>
    </location>
</feature>
<dbReference type="AlphaFoldDB" id="A0A010R7I0"/>
<dbReference type="Pfam" id="PF07690">
    <property type="entry name" value="MFS_1"/>
    <property type="match status" value="1"/>
</dbReference>
<dbReference type="PROSITE" id="PS50850">
    <property type="entry name" value="MFS"/>
    <property type="match status" value="1"/>
</dbReference>
<evidence type="ECO:0000256" key="4">
    <source>
        <dbReference type="SAM" id="Phobius"/>
    </source>
</evidence>
<comment type="similarity">
    <text evidence="2">Belongs to the major facilitator superfamily. Monocarboxylate porter (TC 2.A.1.13) family.</text>
</comment>
<proteinExistence type="inferred from homology"/>
<dbReference type="Gene3D" id="3.40.50.720">
    <property type="entry name" value="NAD(P)-binding Rossmann-like Domain"/>
    <property type="match status" value="1"/>
</dbReference>
<dbReference type="PANTHER" id="PTHR11360">
    <property type="entry name" value="MONOCARBOXYLATE TRANSPORTER"/>
    <property type="match status" value="1"/>
</dbReference>
<evidence type="ECO:0000313" key="7">
    <source>
        <dbReference type="Proteomes" id="UP000020467"/>
    </source>
</evidence>
<keyword evidence="4" id="KW-1133">Transmembrane helix</keyword>
<dbReference type="InterPro" id="IPR036291">
    <property type="entry name" value="NAD(P)-bd_dom_sf"/>
</dbReference>
<feature type="transmembrane region" description="Helical" evidence="4">
    <location>
        <begin position="417"/>
        <end position="443"/>
    </location>
</feature>
<comment type="subcellular location">
    <subcellularLocation>
        <location evidence="1">Membrane</location>
        <topology evidence="1">Multi-pass membrane protein</topology>
    </subcellularLocation>
</comment>
<evidence type="ECO:0000313" key="6">
    <source>
        <dbReference type="EMBL" id="EXF84660.1"/>
    </source>
</evidence>
<dbReference type="InterPro" id="IPR002347">
    <property type="entry name" value="SDR_fam"/>
</dbReference>
<dbReference type="SUPFAM" id="SSF51735">
    <property type="entry name" value="NAD(P)-binding Rossmann-fold domains"/>
    <property type="match status" value="1"/>
</dbReference>
<evidence type="ECO:0000256" key="3">
    <source>
        <dbReference type="SAM" id="MobiDB-lite"/>
    </source>
</evidence>
<keyword evidence="4" id="KW-0472">Membrane</keyword>
<evidence type="ECO:0000256" key="1">
    <source>
        <dbReference type="ARBA" id="ARBA00004141"/>
    </source>
</evidence>
<dbReference type="PRINTS" id="PR00081">
    <property type="entry name" value="GDHRDH"/>
</dbReference>
<keyword evidence="4" id="KW-0812">Transmembrane</keyword>